<dbReference type="EMBL" id="JBBYHY010000008">
    <property type="protein sequence ID" value="MEL3954949.1"/>
    <property type="molecule type" value="Genomic_DNA"/>
</dbReference>
<organism evidence="1 2">
    <name type="scientific">Stenotrophomonas bentonitica</name>
    <dbReference type="NCBI Taxonomy" id="1450134"/>
    <lineage>
        <taxon>Bacteria</taxon>
        <taxon>Pseudomonadati</taxon>
        <taxon>Pseudomonadota</taxon>
        <taxon>Gammaproteobacteria</taxon>
        <taxon>Lysobacterales</taxon>
        <taxon>Lysobacteraceae</taxon>
        <taxon>Stenotrophomonas</taxon>
    </lineage>
</organism>
<dbReference type="RefSeq" id="WP_032969308.1">
    <property type="nucleotide sequence ID" value="NZ_JBBYHY010000008.1"/>
</dbReference>
<evidence type="ECO:0000313" key="1">
    <source>
        <dbReference type="EMBL" id="MEL3954949.1"/>
    </source>
</evidence>
<accession>A0ABU9JR48</accession>
<protein>
    <submittedName>
        <fullName evidence="1">Uncharacterized protein</fullName>
    </submittedName>
</protein>
<evidence type="ECO:0000313" key="2">
    <source>
        <dbReference type="Proteomes" id="UP001455088"/>
    </source>
</evidence>
<gene>
    <name evidence="1" type="ORF">AAE039_15425</name>
</gene>
<keyword evidence="2" id="KW-1185">Reference proteome</keyword>
<dbReference type="Proteomes" id="UP001455088">
    <property type="component" value="Unassembled WGS sequence"/>
</dbReference>
<reference evidence="1 2" key="1">
    <citation type="submission" date="2024-04" db="EMBL/GenBank/DDBJ databases">
        <title>Bacterial endophytes with biocontrol capabilities against important plant pathogens.</title>
        <authorList>
            <person name="Alayande K.A."/>
        </authorList>
    </citation>
    <scope>NUCLEOTIDE SEQUENCE [LARGE SCALE GENOMIC DNA]</scope>
    <source>
        <strain evidence="1 2">KV22</strain>
    </source>
</reference>
<comment type="caution">
    <text evidence="1">The sequence shown here is derived from an EMBL/GenBank/DDBJ whole genome shotgun (WGS) entry which is preliminary data.</text>
</comment>
<proteinExistence type="predicted"/>
<name>A0ABU9JR48_9GAMM</name>
<sequence>MSCLDDVRKHFPFPLTPPMLEIADRLCKSGFFYLEVVTLLFEMFLARSTSSEAATRQRNLASALMNSRADSNSLLKIIQVFEAEQKQRFGPVTWKDIMAWLVGVQPVSDGLYLFLYDQFRNGMLQNNEEFDRCVRTFNADPSVSRAYLAHGR</sequence>